<evidence type="ECO:0000313" key="3">
    <source>
        <dbReference type="EMBL" id="SFK25071.1"/>
    </source>
</evidence>
<dbReference type="Proteomes" id="UP000224607">
    <property type="component" value="Unassembled WGS sequence"/>
</dbReference>
<dbReference type="RefSeq" id="WP_092514463.1">
    <property type="nucleotide sequence ID" value="NZ_CAWNQB010000011.1"/>
</dbReference>
<name>A0A1I3Y1B0_9GAMM</name>
<evidence type="ECO:0000313" key="2">
    <source>
        <dbReference type="EMBL" id="PHM37806.1"/>
    </source>
</evidence>
<evidence type="ECO:0000259" key="1">
    <source>
        <dbReference type="Pfam" id="PF26115"/>
    </source>
</evidence>
<feature type="domain" description="GAPS4 PD-(D/E)XK nuclease" evidence="1">
    <location>
        <begin position="3"/>
        <end position="157"/>
    </location>
</feature>
<protein>
    <recommendedName>
        <fullName evidence="1">GAPS4 PD-(D/E)XK nuclease domain-containing protein</fullName>
    </recommendedName>
</protein>
<dbReference type="Pfam" id="PF26115">
    <property type="entry name" value="PDDEXK_GAPS4"/>
    <property type="match status" value="1"/>
</dbReference>
<dbReference type="AlphaFoldDB" id="A0A1I3Y1B0"/>
<dbReference type="InterPro" id="IPR058873">
    <property type="entry name" value="PDDEXK_GAPS4"/>
</dbReference>
<dbReference type="Proteomes" id="UP000198919">
    <property type="component" value="Unassembled WGS sequence"/>
</dbReference>
<reference evidence="3" key="2">
    <citation type="submission" date="2016-10" db="EMBL/GenBank/DDBJ databases">
        <authorList>
            <person name="de Groot N.N."/>
        </authorList>
    </citation>
    <scope>NUCLEOTIDE SEQUENCE [LARGE SCALE GENOMIC DNA]</scope>
    <source>
        <strain evidence="3">DSM 17908</strain>
    </source>
</reference>
<proteinExistence type="predicted"/>
<reference evidence="2 5" key="3">
    <citation type="journal article" date="2017" name="Nat. Microbiol.">
        <title>Natural product diversity associated with the nematode symbionts Photorhabdus and Xenorhabdus.</title>
        <authorList>
            <person name="Tobias N.J."/>
            <person name="Wolff H."/>
            <person name="Djahanschiri B."/>
            <person name="Grundmann F."/>
            <person name="Kronenwerth M."/>
            <person name="Shi Y.M."/>
            <person name="Simonyi S."/>
            <person name="Grun P."/>
            <person name="Shapiro-Ilan D."/>
            <person name="Pidot S.J."/>
            <person name="Stinear T.P."/>
            <person name="Ebersberger I."/>
            <person name="Bode H.B."/>
        </authorList>
    </citation>
    <scope>NUCLEOTIDE SEQUENCE [LARGE SCALE GENOMIC DNA]</scope>
    <source>
        <strain evidence="2 5">DSM 17908</strain>
    </source>
</reference>
<organism evidence="3 4">
    <name type="scientific">Xenorhabdus mauleonii</name>
    <dbReference type="NCBI Taxonomy" id="351675"/>
    <lineage>
        <taxon>Bacteria</taxon>
        <taxon>Pseudomonadati</taxon>
        <taxon>Pseudomonadota</taxon>
        <taxon>Gammaproteobacteria</taxon>
        <taxon>Enterobacterales</taxon>
        <taxon>Morganellaceae</taxon>
        <taxon>Xenorhabdus</taxon>
    </lineage>
</organism>
<keyword evidence="5" id="KW-1185">Reference proteome</keyword>
<evidence type="ECO:0000313" key="5">
    <source>
        <dbReference type="Proteomes" id="UP000224607"/>
    </source>
</evidence>
<reference evidence="4" key="1">
    <citation type="submission" date="2016-10" db="EMBL/GenBank/DDBJ databases">
        <authorList>
            <person name="Varghese N."/>
            <person name="Submissions S."/>
        </authorList>
    </citation>
    <scope>NUCLEOTIDE SEQUENCE [LARGE SCALE GENOMIC DNA]</scope>
    <source>
        <strain evidence="4">DSM 17908</strain>
    </source>
</reference>
<dbReference type="STRING" id="351675.SAMN05421680_14110"/>
<evidence type="ECO:0000313" key="4">
    <source>
        <dbReference type="Proteomes" id="UP000198919"/>
    </source>
</evidence>
<accession>A0A1I3Y1B0</accession>
<dbReference type="EMBL" id="NITY01000019">
    <property type="protein sequence ID" value="PHM37806.1"/>
    <property type="molecule type" value="Genomic_DNA"/>
</dbReference>
<dbReference type="OrthoDB" id="8438731at2"/>
<dbReference type="EMBL" id="FORG01000041">
    <property type="protein sequence ID" value="SFK25071.1"/>
    <property type="molecule type" value="Genomic_DNA"/>
</dbReference>
<gene>
    <name evidence="3" type="ORF">SAMN05421680_14110</name>
    <name evidence="2" type="ORF">Xmau_03770</name>
</gene>
<sequence length="327" mass="37769">MSETKQIAEMASVVAEELFQYLKWKRKVVEDHSWDCVTPEEHGNKNDHPSDCVLYYRDPYDNEMKYINTDLKSYKKNSITKGQIHSALESLSYATNCAGYNPNWQNLYKPEDSHSVHGMLFVYNHCGEYDGNFDEIIRTINEEKVNHLEDTNKIFICSPKKIVELYSIVMDIQVMIGRGHLPEIDDYCFFHPSEILNKNHFDSVYGEPATIETLSSPWIIIKHAKARIREAGFVIYYMKEGQEVDEFVYLLDALSYYQILNDKGSVCIKLVNNNEFGVLNLYTAIEQYFGDLGYSDERIEELKISLVGGTIAKSQPQFSAIEIGLRK</sequence>